<protein>
    <submittedName>
        <fullName evidence="1">Uncharacterized protein</fullName>
    </submittedName>
</protein>
<sequence length="69" mass="7906">MENKIFQLLKGETEKMLATKEGELGIKLSEEERTRLANIVAGRIYGEWVGELQMSLRDLLVKKVKELNS</sequence>
<name>A0A420ZCD6_UNCK3</name>
<comment type="caution">
    <text evidence="1">The sequence shown here is derived from an EMBL/GenBank/DDBJ whole genome shotgun (WGS) entry which is preliminary data.</text>
</comment>
<organism evidence="1 2">
    <name type="scientific">candidate division Kazan bacterium</name>
    <dbReference type="NCBI Taxonomy" id="2202143"/>
    <lineage>
        <taxon>Bacteria</taxon>
        <taxon>Bacteria division Kazan-3B-28</taxon>
    </lineage>
</organism>
<reference evidence="1 2" key="1">
    <citation type="submission" date="2018-06" db="EMBL/GenBank/DDBJ databases">
        <title>Extensive metabolic versatility and redundancy in microbially diverse, dynamic hydrothermal sediments.</title>
        <authorList>
            <person name="Dombrowski N."/>
            <person name="Teske A."/>
            <person name="Baker B.J."/>
        </authorList>
    </citation>
    <scope>NUCLEOTIDE SEQUENCE [LARGE SCALE GENOMIC DNA]</scope>
    <source>
        <strain evidence="1">B79_G16</strain>
    </source>
</reference>
<evidence type="ECO:0000313" key="2">
    <source>
        <dbReference type="Proteomes" id="UP000281261"/>
    </source>
</evidence>
<dbReference type="AlphaFoldDB" id="A0A420ZCD6"/>
<dbReference type="Proteomes" id="UP000281261">
    <property type="component" value="Unassembled WGS sequence"/>
</dbReference>
<gene>
    <name evidence="1" type="ORF">DRH29_03275</name>
</gene>
<proteinExistence type="predicted"/>
<evidence type="ECO:0000313" key="1">
    <source>
        <dbReference type="EMBL" id="RLC37014.1"/>
    </source>
</evidence>
<accession>A0A420ZCD6</accession>
<dbReference type="EMBL" id="QMNG01000016">
    <property type="protein sequence ID" value="RLC37014.1"/>
    <property type="molecule type" value="Genomic_DNA"/>
</dbReference>